<protein>
    <submittedName>
        <fullName evidence="2">G5708 protein</fullName>
    </submittedName>
</protein>
<feature type="compositionally biased region" description="Basic and acidic residues" evidence="1">
    <location>
        <begin position="325"/>
        <end position="351"/>
    </location>
</feature>
<organism evidence="2 3">
    <name type="scientific">Coccomyxa viridis</name>
    <dbReference type="NCBI Taxonomy" id="1274662"/>
    <lineage>
        <taxon>Eukaryota</taxon>
        <taxon>Viridiplantae</taxon>
        <taxon>Chlorophyta</taxon>
        <taxon>core chlorophytes</taxon>
        <taxon>Trebouxiophyceae</taxon>
        <taxon>Trebouxiophyceae incertae sedis</taxon>
        <taxon>Coccomyxaceae</taxon>
        <taxon>Coccomyxa</taxon>
    </lineage>
</organism>
<keyword evidence="3" id="KW-1185">Reference proteome</keyword>
<sequence length="519" mass="56027">MLNLELRISSELPASPAQPSPLPQLGLITPGPGWRTVGRMRASSAAPSASAADEIAQILQQAREDRWAALPCHAGSGRAPTARRLHISYHPVPPPPTPFVPTPAPPVQASPMPRTPTAAALIQSLLGASPRSASCARPMEGVPERFGLVLQPKTPAFVYTPMEGVPERMGLPDMSTGRRWLRVDDAADGDSPIEGVKAQNRQEPGAGMQPSASKSSSFAFSRAGLALTPGVHSCPEEAQAARSVHPLGFFAAEGARQLCQVEDVRMLDGAPKTPWRLKDYDPSPELLQRPKRPRYSMSSSLQPPAPEEAHAVADREAACAAELPSAHEDGAEPAAEHAQPEQEADGGHDSDHDDDDDFGGNDGGWDGDNNDSGDDNSMAHDENADVSTAHDEGAEASMAPDDAENQQPNSSSGAAQSQAQPEGSAKQLRSRRRPTSCNKRLRRDFQSRKSLAGEGLQVEGSLRRSTRRSVKPLDWWRNEKAVYERRFKSLPTVNDYTTMPSTPTWTFVSGDYRKKQQHR</sequence>
<evidence type="ECO:0000313" key="3">
    <source>
        <dbReference type="Proteomes" id="UP001497392"/>
    </source>
</evidence>
<evidence type="ECO:0000313" key="2">
    <source>
        <dbReference type="EMBL" id="CAL5223230.1"/>
    </source>
</evidence>
<feature type="compositionally biased region" description="Low complexity" evidence="1">
    <location>
        <begin position="405"/>
        <end position="425"/>
    </location>
</feature>
<dbReference type="Proteomes" id="UP001497392">
    <property type="component" value="Unassembled WGS sequence"/>
</dbReference>
<feature type="region of interest" description="Disordered" evidence="1">
    <location>
        <begin position="271"/>
        <end position="469"/>
    </location>
</feature>
<evidence type="ECO:0000256" key="1">
    <source>
        <dbReference type="SAM" id="MobiDB-lite"/>
    </source>
</evidence>
<feature type="region of interest" description="Disordered" evidence="1">
    <location>
        <begin position="186"/>
        <end position="215"/>
    </location>
</feature>
<dbReference type="EMBL" id="CAXHTA020000008">
    <property type="protein sequence ID" value="CAL5223230.1"/>
    <property type="molecule type" value="Genomic_DNA"/>
</dbReference>
<feature type="compositionally biased region" description="Basic and acidic residues" evidence="1">
    <location>
        <begin position="377"/>
        <end position="393"/>
    </location>
</feature>
<accession>A0ABP1FXG0</accession>
<name>A0ABP1FXG0_9CHLO</name>
<feature type="region of interest" description="Disordered" evidence="1">
    <location>
        <begin position="498"/>
        <end position="519"/>
    </location>
</feature>
<feature type="compositionally biased region" description="Basic and acidic residues" evidence="1">
    <location>
        <begin position="307"/>
        <end position="317"/>
    </location>
</feature>
<gene>
    <name evidence="2" type="primary">g5708</name>
    <name evidence="2" type="ORF">VP750_LOCUS4889</name>
</gene>
<reference evidence="2 3" key="1">
    <citation type="submission" date="2024-06" db="EMBL/GenBank/DDBJ databases">
        <authorList>
            <person name="Kraege A."/>
            <person name="Thomma B."/>
        </authorList>
    </citation>
    <scope>NUCLEOTIDE SEQUENCE [LARGE SCALE GENOMIC DNA]</scope>
</reference>
<comment type="caution">
    <text evidence="2">The sequence shown here is derived from an EMBL/GenBank/DDBJ whole genome shotgun (WGS) entry which is preliminary data.</text>
</comment>
<feature type="compositionally biased region" description="Polar residues" evidence="1">
    <location>
        <begin position="498"/>
        <end position="507"/>
    </location>
</feature>
<proteinExistence type="predicted"/>
<feature type="compositionally biased region" description="Basic residues" evidence="1">
    <location>
        <begin position="428"/>
        <end position="442"/>
    </location>
</feature>